<dbReference type="InterPro" id="IPR004299">
    <property type="entry name" value="MBOAT_fam"/>
</dbReference>
<keyword evidence="9 19" id="KW-1133">Transmembrane helix</keyword>
<dbReference type="GO" id="GO:0006656">
    <property type="term" value="P:phosphatidylcholine biosynthetic process"/>
    <property type="evidence" value="ECO:0007669"/>
    <property type="project" value="TreeGrafter"/>
</dbReference>
<evidence type="ECO:0000256" key="5">
    <source>
        <dbReference type="ARBA" id="ARBA00022516"/>
    </source>
</evidence>
<feature type="transmembrane region" description="Helical" evidence="19">
    <location>
        <begin position="484"/>
        <end position="505"/>
    </location>
</feature>
<keyword evidence="13" id="KW-1208">Phospholipid metabolism</keyword>
<feature type="transmembrane region" description="Helical" evidence="19">
    <location>
        <begin position="56"/>
        <end position="84"/>
    </location>
</feature>
<proteinExistence type="inferred from homology"/>
<evidence type="ECO:0000256" key="2">
    <source>
        <dbReference type="ARBA" id="ARBA00004240"/>
    </source>
</evidence>
<dbReference type="EC" id="2.3.1.n6" evidence="17"/>
<evidence type="ECO:0000313" key="21">
    <source>
        <dbReference type="Proteomes" id="UP000017246"/>
    </source>
</evidence>
<feature type="transmembrane region" description="Helical" evidence="19">
    <location>
        <begin position="228"/>
        <end position="251"/>
    </location>
</feature>
<keyword evidence="8" id="KW-0256">Endoplasmic reticulum</keyword>
<dbReference type="GO" id="GO:0071617">
    <property type="term" value="F:lysophospholipid acyltransferase activity"/>
    <property type="evidence" value="ECO:0007669"/>
    <property type="project" value="TreeGrafter"/>
</dbReference>
<keyword evidence="10" id="KW-0443">Lipid metabolism</keyword>
<keyword evidence="6 20" id="KW-0808">Transferase</keyword>
<evidence type="ECO:0000256" key="16">
    <source>
        <dbReference type="ARBA" id="ARBA00026120"/>
    </source>
</evidence>
<evidence type="ECO:0000256" key="3">
    <source>
        <dbReference type="ARBA" id="ARBA00005074"/>
    </source>
</evidence>
<evidence type="ECO:0000313" key="20">
    <source>
        <dbReference type="EMBL" id="CDS39870.1"/>
    </source>
</evidence>
<evidence type="ECO:0000256" key="17">
    <source>
        <dbReference type="ARBA" id="ARBA00038923"/>
    </source>
</evidence>
<organism evidence="20 21">
    <name type="scientific">Echinococcus multilocularis</name>
    <name type="common">Fox tapeworm</name>
    <dbReference type="NCBI Taxonomy" id="6211"/>
    <lineage>
        <taxon>Eukaryota</taxon>
        <taxon>Metazoa</taxon>
        <taxon>Spiralia</taxon>
        <taxon>Lophotrochozoa</taxon>
        <taxon>Platyhelminthes</taxon>
        <taxon>Cestoda</taxon>
        <taxon>Eucestoda</taxon>
        <taxon>Cyclophyllidea</taxon>
        <taxon>Taeniidae</taxon>
        <taxon>Echinococcus</taxon>
    </lineage>
</organism>
<feature type="transmembrane region" description="Helical" evidence="19">
    <location>
        <begin position="271"/>
        <end position="295"/>
    </location>
</feature>
<dbReference type="GO" id="GO:0005783">
    <property type="term" value="C:endoplasmic reticulum"/>
    <property type="evidence" value="ECO:0007669"/>
    <property type="project" value="UniProtKB-SubCell"/>
</dbReference>
<feature type="transmembrane region" description="Helical" evidence="19">
    <location>
        <begin position="28"/>
        <end position="44"/>
    </location>
</feature>
<gene>
    <name evidence="20" type="ORF">EmuJ_000741900</name>
</gene>
<dbReference type="EC" id="2.3.1.23" evidence="16"/>
<evidence type="ECO:0000256" key="6">
    <source>
        <dbReference type="ARBA" id="ARBA00022679"/>
    </source>
</evidence>
<evidence type="ECO:0000256" key="18">
    <source>
        <dbReference type="ARBA" id="ARBA00039721"/>
    </source>
</evidence>
<dbReference type="GO" id="GO:0047184">
    <property type="term" value="F:1-acylglycerophosphocholine O-acyltransferase activity"/>
    <property type="evidence" value="ECO:0007669"/>
    <property type="project" value="UniProtKB-EC"/>
</dbReference>
<feature type="transmembrane region" description="Helical" evidence="19">
    <location>
        <begin position="96"/>
        <end position="116"/>
    </location>
</feature>
<evidence type="ECO:0000256" key="19">
    <source>
        <dbReference type="SAM" id="Phobius"/>
    </source>
</evidence>
<dbReference type="InterPro" id="IPR049941">
    <property type="entry name" value="LPLAT_7/PORCN-like"/>
</dbReference>
<evidence type="ECO:0000256" key="10">
    <source>
        <dbReference type="ARBA" id="ARBA00023098"/>
    </source>
</evidence>
<dbReference type="OMA" id="NAWVSRY"/>
<evidence type="ECO:0000256" key="11">
    <source>
        <dbReference type="ARBA" id="ARBA00023136"/>
    </source>
</evidence>
<name>A0A068Y509_ECHMU</name>
<keyword evidence="12" id="KW-0594">Phospholipid biosynthesis</keyword>
<dbReference type="GO" id="GO:0016020">
    <property type="term" value="C:membrane"/>
    <property type="evidence" value="ECO:0007669"/>
    <property type="project" value="UniProtKB-SubCell"/>
</dbReference>
<evidence type="ECO:0000256" key="9">
    <source>
        <dbReference type="ARBA" id="ARBA00022989"/>
    </source>
</evidence>
<sequence>MSPGWNPLDWLAQSLATKLSVDLSSTRFFLTICLGYPVSAIYLLSISRKPPRVAHIYFLITGILLLCWNYGSGVIHLLIGIFSTLATLHMFGPTDFAVALTFIFNMTYLLAGYYYLNYGTYDINWTMSYCILCLRLIGLAWDYRDSSLPVERLSEYQKGAAFTELPSPLEMVSFCLIPTACFAGPQFTWRHYHSFINQTLRPQIILQNRSLMQKYLLNPKLHRTLSRLSVGIVCLVLYLFSLIYCPVDYMLTREFLTERSFFYRIGYMCFYSNFLIMRYLAIWLIGEGACVFLGLGCTGRIRVDYYDSSEDTNGNKKEANDGMTVAPVSVGVAVSQFRKAAVLSSSSNCGFRRIEEFDDIKAVEAAVREGRATVTEAQHTQCANISVVRFESATNTDLLVSSFNINTNKWMLEYLYKRLRCLGNKSISQALTLTFLAIWHGFYSGYHVNFFLEFVTIYAEKQFLAIVHRSIYADFLYQTLVGKIIITIIGKLHILFILSCPLVAFSMLRASLWIPVFNSVYWIGFIYLLWPLAAPFVEKIFPPKPQAEVAKSES</sequence>
<keyword evidence="5" id="KW-0444">Lipid biosynthesis</keyword>
<dbReference type="Proteomes" id="UP000017246">
    <property type="component" value="Unassembled WGS sequence"/>
</dbReference>
<keyword evidence="21" id="KW-1185">Reference proteome</keyword>
<dbReference type="eggNOG" id="KOG2705">
    <property type="taxonomic scope" value="Eukaryota"/>
</dbReference>
<dbReference type="GO" id="GO:0030258">
    <property type="term" value="P:lipid modification"/>
    <property type="evidence" value="ECO:0007669"/>
    <property type="project" value="TreeGrafter"/>
</dbReference>
<evidence type="ECO:0000256" key="7">
    <source>
        <dbReference type="ARBA" id="ARBA00022692"/>
    </source>
</evidence>
<protein>
    <recommendedName>
        <fullName evidence="18">Lysophospholipid acyltransferase 5</fullName>
        <ecNumber evidence="16">2.3.1.23</ecNumber>
        <ecNumber evidence="17">2.3.1.n6</ecNumber>
    </recommendedName>
</protein>
<reference evidence="20" key="2">
    <citation type="submission" date="2015-11" db="EMBL/GenBank/DDBJ databases">
        <authorList>
            <person name="Zhang Y."/>
            <person name="Guo Z."/>
        </authorList>
    </citation>
    <scope>NUCLEOTIDE SEQUENCE</scope>
</reference>
<evidence type="ECO:0000256" key="12">
    <source>
        <dbReference type="ARBA" id="ARBA00023209"/>
    </source>
</evidence>
<keyword evidence="7 19" id="KW-0812">Transmembrane</keyword>
<dbReference type="PANTHER" id="PTHR13906">
    <property type="entry name" value="PORCUPINE"/>
    <property type="match status" value="1"/>
</dbReference>
<evidence type="ECO:0000256" key="8">
    <source>
        <dbReference type="ARBA" id="ARBA00022824"/>
    </source>
</evidence>
<comment type="pathway">
    <text evidence="3">Lipid metabolism; phospholipid metabolism.</text>
</comment>
<comment type="similarity">
    <text evidence="4">Belongs to the membrane-bound acyltransferase family.</text>
</comment>
<feature type="transmembrane region" description="Helical" evidence="19">
    <location>
        <begin position="427"/>
        <end position="446"/>
    </location>
</feature>
<evidence type="ECO:0000256" key="1">
    <source>
        <dbReference type="ARBA" id="ARBA00004141"/>
    </source>
</evidence>
<comment type="subcellular location">
    <subcellularLocation>
        <location evidence="2">Endoplasmic reticulum</location>
    </subcellularLocation>
    <subcellularLocation>
        <location evidence="1">Membrane</location>
        <topology evidence="1">Multi-pass membrane protein</topology>
    </subcellularLocation>
</comment>
<evidence type="ECO:0000256" key="15">
    <source>
        <dbReference type="ARBA" id="ARBA00025707"/>
    </source>
</evidence>
<evidence type="ECO:0000256" key="14">
    <source>
        <dbReference type="ARBA" id="ARBA00023315"/>
    </source>
</evidence>
<evidence type="ECO:0000256" key="4">
    <source>
        <dbReference type="ARBA" id="ARBA00010323"/>
    </source>
</evidence>
<accession>A0A068Y509</accession>
<reference evidence="20" key="1">
    <citation type="journal article" date="2013" name="Nature">
        <title>The genomes of four tapeworm species reveal adaptations to parasitism.</title>
        <authorList>
            <person name="Tsai I.J."/>
            <person name="Zarowiecki M."/>
            <person name="Holroyd N."/>
            <person name="Garciarrubio A."/>
            <person name="Sanchez-Flores A."/>
            <person name="Brooks K.L."/>
            <person name="Tracey A."/>
            <person name="Bobes R.J."/>
            <person name="Fragoso G."/>
            <person name="Sciutto E."/>
            <person name="Aslett M."/>
            <person name="Beasley H."/>
            <person name="Bennett H.M."/>
            <person name="Cai J."/>
            <person name="Camicia F."/>
            <person name="Clark R."/>
            <person name="Cucher M."/>
            <person name="De Silva N."/>
            <person name="Day T.A."/>
            <person name="Deplazes P."/>
            <person name="Estrada K."/>
            <person name="Fernandez C."/>
            <person name="Holland P.W."/>
            <person name="Hou J."/>
            <person name="Hu S."/>
            <person name="Huckvale T."/>
            <person name="Hung S.S."/>
            <person name="Kamenetzky L."/>
            <person name="Keane J.A."/>
            <person name="Kiss F."/>
            <person name="Koziol U."/>
            <person name="Lambert O."/>
            <person name="Liu K."/>
            <person name="Luo X."/>
            <person name="Luo Y."/>
            <person name="Macchiaroli N."/>
            <person name="Nichol S."/>
            <person name="Paps J."/>
            <person name="Parkinson J."/>
            <person name="Pouchkina-Stantcheva N."/>
            <person name="Riddiford N."/>
            <person name="Rosenzvit M."/>
            <person name="Salinas G."/>
            <person name="Wasmuth J.D."/>
            <person name="Zamanian M."/>
            <person name="Zheng Y."/>
            <person name="Cai X."/>
            <person name="Soberon X."/>
            <person name="Olson P.D."/>
            <person name="Laclette J.P."/>
            <person name="Brehm K."/>
            <person name="Berriman M."/>
            <person name="Garciarrubio A."/>
            <person name="Bobes R.J."/>
            <person name="Fragoso G."/>
            <person name="Sanchez-Flores A."/>
            <person name="Estrada K."/>
            <person name="Cevallos M.A."/>
            <person name="Morett E."/>
            <person name="Gonzalez V."/>
            <person name="Portillo T."/>
            <person name="Ochoa-Leyva A."/>
            <person name="Jose M.V."/>
            <person name="Sciutto E."/>
            <person name="Landa A."/>
            <person name="Jimenez L."/>
            <person name="Valdes V."/>
            <person name="Carrero J.C."/>
            <person name="Larralde C."/>
            <person name="Morales-Montor J."/>
            <person name="Limon-Lason J."/>
            <person name="Soberon X."/>
            <person name="Laclette J.P."/>
        </authorList>
    </citation>
    <scope>NUCLEOTIDE SEQUENCE [LARGE SCALE GENOMIC DNA]</scope>
</reference>
<feature type="transmembrane region" description="Helical" evidence="19">
    <location>
        <begin position="512"/>
        <end position="533"/>
    </location>
</feature>
<comment type="pathway">
    <text evidence="15">Phospholipid metabolism.</text>
</comment>
<dbReference type="OrthoDB" id="5974730at2759"/>
<dbReference type="EMBL" id="LN902841">
    <property type="protein sequence ID" value="CDS39870.1"/>
    <property type="molecule type" value="Genomic_DNA"/>
</dbReference>
<dbReference type="STRING" id="6211.A0A068Y509"/>
<evidence type="ECO:0000256" key="13">
    <source>
        <dbReference type="ARBA" id="ARBA00023264"/>
    </source>
</evidence>
<keyword evidence="11 19" id="KW-0472">Membrane</keyword>
<dbReference type="AlphaFoldDB" id="A0A068Y509"/>
<keyword evidence="14" id="KW-0012">Acyltransferase</keyword>
<dbReference type="Pfam" id="PF03062">
    <property type="entry name" value="MBOAT"/>
    <property type="match status" value="1"/>
</dbReference>
<dbReference type="PANTHER" id="PTHR13906:SF14">
    <property type="entry name" value="LYSOPHOSPHOLIPID ACYLTRANSFERASE 5"/>
    <property type="match status" value="1"/>
</dbReference>